<organism evidence="3 4">
    <name type="scientific">Micromonospora echinofusca</name>
    <dbReference type="NCBI Taxonomy" id="47858"/>
    <lineage>
        <taxon>Bacteria</taxon>
        <taxon>Bacillati</taxon>
        <taxon>Actinomycetota</taxon>
        <taxon>Actinomycetes</taxon>
        <taxon>Micromonosporales</taxon>
        <taxon>Micromonosporaceae</taxon>
        <taxon>Micromonospora</taxon>
    </lineage>
</organism>
<feature type="region of interest" description="Disordered" evidence="1">
    <location>
        <begin position="25"/>
        <end position="56"/>
    </location>
</feature>
<evidence type="ECO:0000256" key="1">
    <source>
        <dbReference type="SAM" id="MobiDB-lite"/>
    </source>
</evidence>
<proteinExistence type="predicted"/>
<dbReference type="EMBL" id="WVUH01000244">
    <property type="protein sequence ID" value="MBO4208944.1"/>
    <property type="molecule type" value="Genomic_DNA"/>
</dbReference>
<dbReference type="Proteomes" id="UP000823521">
    <property type="component" value="Unassembled WGS sequence"/>
</dbReference>
<reference evidence="3 4" key="1">
    <citation type="submission" date="2019-12" db="EMBL/GenBank/DDBJ databases">
        <title>Whole genome sequencing of endophytic Actinobacterium Micromonospora sp. MPMI6T.</title>
        <authorList>
            <person name="Evv R."/>
            <person name="Podile A.R."/>
        </authorList>
    </citation>
    <scope>NUCLEOTIDE SEQUENCE [LARGE SCALE GENOMIC DNA]</scope>
    <source>
        <strain evidence="3 4">MPMI6</strain>
    </source>
</reference>
<keyword evidence="2" id="KW-0732">Signal</keyword>
<name>A0ABS3VWL5_MICEH</name>
<feature type="signal peptide" evidence="2">
    <location>
        <begin position="1"/>
        <end position="24"/>
    </location>
</feature>
<dbReference type="RefSeq" id="WP_208815919.1">
    <property type="nucleotide sequence ID" value="NZ_WVUH01000244.1"/>
</dbReference>
<evidence type="ECO:0000313" key="4">
    <source>
        <dbReference type="Proteomes" id="UP000823521"/>
    </source>
</evidence>
<comment type="caution">
    <text evidence="3">The sequence shown here is derived from an EMBL/GenBank/DDBJ whole genome shotgun (WGS) entry which is preliminary data.</text>
</comment>
<dbReference type="PROSITE" id="PS51257">
    <property type="entry name" value="PROKAR_LIPOPROTEIN"/>
    <property type="match status" value="1"/>
</dbReference>
<keyword evidence="4" id="KW-1185">Reference proteome</keyword>
<accession>A0ABS3VWL5</accession>
<gene>
    <name evidence="3" type="ORF">GSF22_23490</name>
</gene>
<feature type="chain" id="PRO_5045599288" description="DUF3558 domain-containing protein" evidence="2">
    <location>
        <begin position="25"/>
        <end position="198"/>
    </location>
</feature>
<evidence type="ECO:0000256" key="2">
    <source>
        <dbReference type="SAM" id="SignalP"/>
    </source>
</evidence>
<protein>
    <recommendedName>
        <fullName evidence="5">DUF3558 domain-containing protein</fullName>
    </recommendedName>
</protein>
<sequence length="198" mass="20003">MTARRAGSLGLAALLLVGAGTACGGSDPEPGAAGPSTDPAPTSVPATTGPSGPGGDVTYTLPAKLCPAVDDAALAEIFPRDGGAPVLDIPGACGITRLTEGMTVGLNVDAELLKDGQWARRFYETGRRLARGTPTDIDGAGTAAFWTAEENRIKLVTYHGNLALTLTCEPVAAAGRLPADVPQRLARVAAGTFARLAP</sequence>
<evidence type="ECO:0008006" key="5">
    <source>
        <dbReference type="Google" id="ProtNLM"/>
    </source>
</evidence>
<evidence type="ECO:0000313" key="3">
    <source>
        <dbReference type="EMBL" id="MBO4208944.1"/>
    </source>
</evidence>